<dbReference type="AlphaFoldDB" id="A0A8H4QWF3"/>
<keyword evidence="9 11" id="KW-0472">Membrane</keyword>
<reference evidence="13 14" key="1">
    <citation type="submission" date="2019-12" db="EMBL/GenBank/DDBJ databases">
        <authorList>
            <person name="Floudas D."/>
            <person name="Bentzer J."/>
            <person name="Ahren D."/>
            <person name="Johansson T."/>
            <person name="Persson P."/>
            <person name="Tunlid A."/>
        </authorList>
    </citation>
    <scope>NUCLEOTIDE SEQUENCE [LARGE SCALE GENOMIC DNA]</scope>
    <source>
        <strain evidence="13 14">CBS 102.39</strain>
    </source>
</reference>
<feature type="transmembrane region" description="Helical" evidence="11">
    <location>
        <begin position="112"/>
        <end position="133"/>
    </location>
</feature>
<dbReference type="InterPro" id="IPR004695">
    <property type="entry name" value="SLAC1/Mae1/Ssu1/TehA"/>
</dbReference>
<dbReference type="PANTHER" id="PTHR31162:SF0">
    <property type="entry name" value="MALIC ACID TRANSPORT PROTEIN"/>
    <property type="match status" value="1"/>
</dbReference>
<protein>
    <recommendedName>
        <fullName evidence="12">AGC-kinase C-terminal domain-containing protein</fullName>
    </recommendedName>
</protein>
<accession>A0A8H4QWF3</accession>
<proteinExistence type="predicted"/>
<gene>
    <name evidence="13" type="ORF">D9613_005769</name>
</gene>
<evidence type="ECO:0000256" key="10">
    <source>
        <dbReference type="SAM" id="MobiDB-lite"/>
    </source>
</evidence>
<evidence type="ECO:0000256" key="4">
    <source>
        <dbReference type="ARBA" id="ARBA00022692"/>
    </source>
</evidence>
<keyword evidence="3" id="KW-0808">Transferase</keyword>
<feature type="transmembrane region" description="Helical" evidence="11">
    <location>
        <begin position="210"/>
        <end position="232"/>
    </location>
</feature>
<keyword evidence="5" id="KW-0547">Nucleotide-binding</keyword>
<dbReference type="InterPro" id="IPR000961">
    <property type="entry name" value="AGC-kinase_C"/>
</dbReference>
<evidence type="ECO:0000313" key="14">
    <source>
        <dbReference type="Proteomes" id="UP000521872"/>
    </source>
</evidence>
<keyword evidence="2" id="KW-0723">Serine/threonine-protein kinase</keyword>
<dbReference type="GO" id="GO:0004674">
    <property type="term" value="F:protein serine/threonine kinase activity"/>
    <property type="evidence" value="ECO:0007669"/>
    <property type="project" value="UniProtKB-KW"/>
</dbReference>
<evidence type="ECO:0000256" key="1">
    <source>
        <dbReference type="ARBA" id="ARBA00004141"/>
    </source>
</evidence>
<evidence type="ECO:0000256" key="7">
    <source>
        <dbReference type="ARBA" id="ARBA00022840"/>
    </source>
</evidence>
<keyword evidence="8 11" id="KW-1133">Transmembrane helix</keyword>
<feature type="domain" description="AGC-kinase C-terminal" evidence="12">
    <location>
        <begin position="796"/>
        <end position="877"/>
    </location>
</feature>
<dbReference type="EMBL" id="JAACJL010000030">
    <property type="protein sequence ID" value="KAF4617920.1"/>
    <property type="molecule type" value="Genomic_DNA"/>
</dbReference>
<organism evidence="13 14">
    <name type="scientific">Agrocybe pediades</name>
    <dbReference type="NCBI Taxonomy" id="84607"/>
    <lineage>
        <taxon>Eukaryota</taxon>
        <taxon>Fungi</taxon>
        <taxon>Dikarya</taxon>
        <taxon>Basidiomycota</taxon>
        <taxon>Agaricomycotina</taxon>
        <taxon>Agaricomycetes</taxon>
        <taxon>Agaricomycetidae</taxon>
        <taxon>Agaricales</taxon>
        <taxon>Agaricineae</taxon>
        <taxon>Strophariaceae</taxon>
        <taxon>Agrocybe</taxon>
    </lineage>
</organism>
<feature type="transmembrane region" description="Helical" evidence="11">
    <location>
        <begin position="320"/>
        <end position="349"/>
    </location>
</feature>
<evidence type="ECO:0000256" key="11">
    <source>
        <dbReference type="SAM" id="Phobius"/>
    </source>
</evidence>
<feature type="transmembrane region" description="Helical" evidence="11">
    <location>
        <begin position="244"/>
        <end position="266"/>
    </location>
</feature>
<feature type="transmembrane region" description="Helical" evidence="11">
    <location>
        <begin position="145"/>
        <end position="168"/>
    </location>
</feature>
<feature type="transmembrane region" description="Helical" evidence="11">
    <location>
        <begin position="174"/>
        <end position="198"/>
    </location>
</feature>
<evidence type="ECO:0000256" key="8">
    <source>
        <dbReference type="ARBA" id="ARBA00022989"/>
    </source>
</evidence>
<dbReference type="GO" id="GO:0016020">
    <property type="term" value="C:membrane"/>
    <property type="evidence" value="ECO:0007669"/>
    <property type="project" value="UniProtKB-SubCell"/>
</dbReference>
<dbReference type="CDD" id="cd09317">
    <property type="entry name" value="TDT_Mae1_like"/>
    <property type="match status" value="1"/>
</dbReference>
<comment type="subcellular location">
    <subcellularLocation>
        <location evidence="1">Membrane</location>
        <topology evidence="1">Multi-pass membrane protein</topology>
    </subcellularLocation>
</comment>
<evidence type="ECO:0000259" key="12">
    <source>
        <dbReference type="PROSITE" id="PS51285"/>
    </source>
</evidence>
<comment type="caution">
    <text evidence="13">The sequence shown here is derived from an EMBL/GenBank/DDBJ whole genome shotgun (WGS) entry which is preliminary data.</text>
</comment>
<keyword evidence="4 11" id="KW-0812">Transmembrane</keyword>
<dbReference type="InterPro" id="IPR038665">
    <property type="entry name" value="Voltage-dep_anion_channel_sf"/>
</dbReference>
<feature type="transmembrane region" description="Helical" evidence="11">
    <location>
        <begin position="75"/>
        <end position="92"/>
    </location>
</feature>
<name>A0A8H4QWF3_9AGAR</name>
<evidence type="ECO:0000256" key="5">
    <source>
        <dbReference type="ARBA" id="ARBA00022741"/>
    </source>
</evidence>
<evidence type="ECO:0000256" key="2">
    <source>
        <dbReference type="ARBA" id="ARBA00022527"/>
    </source>
</evidence>
<evidence type="ECO:0000256" key="9">
    <source>
        <dbReference type="ARBA" id="ARBA00023136"/>
    </source>
</evidence>
<dbReference type="Gene3D" id="1.50.10.150">
    <property type="entry name" value="Voltage-dependent anion channel"/>
    <property type="match status" value="1"/>
</dbReference>
<evidence type="ECO:0000313" key="13">
    <source>
        <dbReference type="EMBL" id="KAF4617920.1"/>
    </source>
</evidence>
<feature type="transmembrane region" description="Helical" evidence="11">
    <location>
        <begin position="388"/>
        <end position="419"/>
    </location>
</feature>
<dbReference type="GO" id="GO:0015140">
    <property type="term" value="F:malate transmembrane transporter activity"/>
    <property type="evidence" value="ECO:0007669"/>
    <property type="project" value="InterPro"/>
</dbReference>
<dbReference type="Pfam" id="PF03595">
    <property type="entry name" value="SLAC1"/>
    <property type="match status" value="1"/>
</dbReference>
<keyword evidence="14" id="KW-1185">Reference proteome</keyword>
<dbReference type="PANTHER" id="PTHR31162">
    <property type="entry name" value="MALIC ACID TRANSPORT PROTEIN-RELATED"/>
    <property type="match status" value="1"/>
</dbReference>
<keyword evidence="6" id="KW-0418">Kinase</keyword>
<sequence>MPISSPAVEQMELSQPAPNSTGVGTLYARNASLNERRTTTESSASPSVDLPRTETLQTQATRVEKASALARRIHGWSWQAFPMGLGTGAVYLTMSNIKTPPTFFHKIETVFFFFNVVLFSINTLTLALQAILYPRKARRTVTDPVLGIYVPLIVLSFATIIIGTVNYGHVSHPALYALFWIYIASALIVSFGMLMTWFNKPHQLSDFTPTYAFLIFPLMLSGVVASSVMSVLDLKDSRSIGILLVGYFFQGLGLFLTFFYICIYIIRIMMTGFLRGHQANGAFIACGPPGFTALALIELGRDAQVILPTFNLVSQQAGDIWFATSVLFSIMLFGLAVFFFVFGALPYAFKVRINLSEILSCWALTFPNVGWIVTIRLLGDIFNIRGFYILHIIMTIWMIVTWGVLFVLTIFAFATGRILKSGHEEVIKDTAALLGFLAACRLSQISIFVSYQSLATAGRVVQDSRQVTPILSATNGLYIENTLAYSFNYHSYNNPTPFVRMFLPIYCNVKKLAILGEERKSEEPSTPPTGHQAFKTSVRRYFSWKTGKKQKDASPAATIITAEFLDISVTSAVDNTTIKTAITLETCILKATVVAPGVLVVGATSVIDNATIESTARFSTVDEAYGEETFGPVVLWIAVHPNITNAEAVRDATPDILHILNDAQVTSVIVEWYEGTVKRLGGPRRPPLMSMIEYRTSPILGLNHPFNVGLSIPIARMSDDAHVGLPIPQLIFSRTSILYRHCTRCMTPCIVQQRWMQGGTNGMASFPRHSWTRSSSLPTGLASRQDCGRQTHAYFSGLDWSLMEQRRVPAPWNPEDEVCPSPFEPSDSPDFEPGNAYAPPSYLLAPVADGDWEECDSDEVLFESESVVEITYLDENPYCNQSGSRDLEDIDLEAWGCFIIYPPSMSPCGPGLVKNWFTAQDFKSVHAPSMGCSCHCPRTTLTTGDAKLQQAWPLNVK</sequence>
<dbReference type="GO" id="GO:0005524">
    <property type="term" value="F:ATP binding"/>
    <property type="evidence" value="ECO:0007669"/>
    <property type="project" value="UniProtKB-KW"/>
</dbReference>
<dbReference type="InterPro" id="IPR030185">
    <property type="entry name" value="Mae1"/>
</dbReference>
<dbReference type="Proteomes" id="UP000521872">
    <property type="component" value="Unassembled WGS sequence"/>
</dbReference>
<keyword evidence="7" id="KW-0067">ATP-binding</keyword>
<evidence type="ECO:0000256" key="6">
    <source>
        <dbReference type="ARBA" id="ARBA00022777"/>
    </source>
</evidence>
<feature type="compositionally biased region" description="Polar residues" evidence="10">
    <location>
        <begin position="12"/>
        <end position="23"/>
    </location>
</feature>
<feature type="transmembrane region" description="Helical" evidence="11">
    <location>
        <begin position="278"/>
        <end position="300"/>
    </location>
</feature>
<feature type="transmembrane region" description="Helical" evidence="11">
    <location>
        <begin position="361"/>
        <end position="382"/>
    </location>
</feature>
<evidence type="ECO:0000256" key="3">
    <source>
        <dbReference type="ARBA" id="ARBA00022679"/>
    </source>
</evidence>
<feature type="region of interest" description="Disordered" evidence="10">
    <location>
        <begin position="1"/>
        <end position="24"/>
    </location>
</feature>
<dbReference type="PROSITE" id="PS51285">
    <property type="entry name" value="AGC_KINASE_CTER"/>
    <property type="match status" value="1"/>
</dbReference>